<name>R0M8I3_NOSB1</name>
<dbReference type="VEuPathDB" id="MicrosporidiaDB:NBO_31g0004"/>
<keyword evidence="1" id="KW-0812">Transmembrane</keyword>
<evidence type="ECO:0000313" key="3">
    <source>
        <dbReference type="Proteomes" id="UP000016927"/>
    </source>
</evidence>
<dbReference type="HOGENOM" id="CLU_2134218_0_0_1"/>
<dbReference type="Proteomes" id="UP000016927">
    <property type="component" value="Unassembled WGS sequence"/>
</dbReference>
<reference evidence="2 3" key="1">
    <citation type="journal article" date="2013" name="BMC Genomics">
        <title>Comparative genomics of parasitic silkworm microsporidia reveal an association between genome expansion and host adaptation.</title>
        <authorList>
            <person name="Pan G."/>
            <person name="Xu J."/>
            <person name="Li T."/>
            <person name="Xia Q."/>
            <person name="Liu S.L."/>
            <person name="Zhang G."/>
            <person name="Li S."/>
            <person name="Li C."/>
            <person name="Liu H."/>
            <person name="Yang L."/>
            <person name="Liu T."/>
            <person name="Zhang X."/>
            <person name="Wu Z."/>
            <person name="Fan W."/>
            <person name="Dang X."/>
            <person name="Xiang H."/>
            <person name="Tao M."/>
            <person name="Li Y."/>
            <person name="Hu J."/>
            <person name="Li Z."/>
            <person name="Lin L."/>
            <person name="Luo J."/>
            <person name="Geng L."/>
            <person name="Wang L."/>
            <person name="Long M."/>
            <person name="Wan Y."/>
            <person name="He N."/>
            <person name="Zhang Z."/>
            <person name="Lu C."/>
            <person name="Keeling P.J."/>
            <person name="Wang J."/>
            <person name="Xiang Z."/>
            <person name="Zhou Z."/>
        </authorList>
    </citation>
    <scope>NUCLEOTIDE SEQUENCE [LARGE SCALE GENOMIC DNA]</scope>
    <source>
        <strain evidence="3">CQ1 / CVCC 102059</strain>
    </source>
</reference>
<dbReference type="AlphaFoldDB" id="R0M8I3"/>
<gene>
    <name evidence="2" type="ORF">NBO_31g0004</name>
</gene>
<evidence type="ECO:0000313" key="2">
    <source>
        <dbReference type="EMBL" id="EOB14284.1"/>
    </source>
</evidence>
<organism evidence="2 3">
    <name type="scientific">Nosema bombycis (strain CQ1 / CVCC 102059)</name>
    <name type="common">Microsporidian parasite</name>
    <name type="synonym">Pebrine of silkworm</name>
    <dbReference type="NCBI Taxonomy" id="578461"/>
    <lineage>
        <taxon>Eukaryota</taxon>
        <taxon>Fungi</taxon>
        <taxon>Fungi incertae sedis</taxon>
        <taxon>Microsporidia</taxon>
        <taxon>Nosematidae</taxon>
        <taxon>Nosema</taxon>
    </lineage>
</organism>
<keyword evidence="1" id="KW-0472">Membrane</keyword>
<accession>R0M8I3</accession>
<keyword evidence="3" id="KW-1185">Reference proteome</keyword>
<proteinExistence type="predicted"/>
<dbReference type="EMBL" id="KB908939">
    <property type="protein sequence ID" value="EOB14284.1"/>
    <property type="molecule type" value="Genomic_DNA"/>
</dbReference>
<keyword evidence="1" id="KW-1133">Transmembrane helix</keyword>
<sequence>MVLFMQSSYYIIISIITFYYFTGLILCTETSKNVICENTTNGVIINKSDIEEKREFNFSEFATSTEHNTLLNQDFIIVEIDSEKQELNLLKNKQKVMIIKMKFILNLPRKDDN</sequence>
<feature type="transmembrane region" description="Helical" evidence="1">
    <location>
        <begin position="7"/>
        <end position="26"/>
    </location>
</feature>
<protein>
    <submittedName>
        <fullName evidence="2">Uncharacterized protein</fullName>
    </submittedName>
</protein>
<evidence type="ECO:0000256" key="1">
    <source>
        <dbReference type="SAM" id="Phobius"/>
    </source>
</evidence>